<dbReference type="Gene3D" id="6.10.250.600">
    <property type="match status" value="1"/>
</dbReference>
<proteinExistence type="inferred from homology"/>
<accession>A0ABQ6MH62</accession>
<feature type="domain" description="Acyl-CoA dehydrogenase/oxidase C-terminal" evidence="5">
    <location>
        <begin position="318"/>
        <end position="468"/>
    </location>
</feature>
<feature type="domain" description="Adaptive response protein AidB N-terminal" evidence="7">
    <location>
        <begin position="25"/>
        <end position="188"/>
    </location>
</feature>
<evidence type="ECO:0000313" key="8">
    <source>
        <dbReference type="EMBL" id="GMI26273.1"/>
    </source>
</evidence>
<evidence type="ECO:0000256" key="1">
    <source>
        <dbReference type="ARBA" id="ARBA00009347"/>
    </source>
</evidence>
<dbReference type="InterPro" id="IPR041504">
    <property type="entry name" value="AidB_N"/>
</dbReference>
<dbReference type="Gene3D" id="1.20.140.10">
    <property type="entry name" value="Butyryl-CoA Dehydrogenase, subunit A, domain 3"/>
    <property type="match status" value="1"/>
</dbReference>
<name>A0ABQ6MH62_9STRA</name>
<gene>
    <name evidence="8" type="ORF">TeGR_g5509</name>
</gene>
<dbReference type="Gene3D" id="2.40.110.20">
    <property type="match status" value="1"/>
</dbReference>
<dbReference type="Pfam" id="PF00441">
    <property type="entry name" value="Acyl-CoA_dh_1"/>
    <property type="match status" value="1"/>
</dbReference>
<dbReference type="Proteomes" id="UP001165060">
    <property type="component" value="Unassembled WGS sequence"/>
</dbReference>
<comment type="similarity">
    <text evidence="1 4">Belongs to the acyl-CoA dehydrogenase family.</text>
</comment>
<evidence type="ECO:0000259" key="6">
    <source>
        <dbReference type="Pfam" id="PF02770"/>
    </source>
</evidence>
<evidence type="ECO:0000259" key="7">
    <source>
        <dbReference type="Pfam" id="PF18158"/>
    </source>
</evidence>
<protein>
    <recommendedName>
        <fullName evidence="10">Acyl-CoA dehydrogenase</fullName>
    </recommendedName>
</protein>
<organism evidence="8 9">
    <name type="scientific">Tetraparma gracilis</name>
    <dbReference type="NCBI Taxonomy" id="2962635"/>
    <lineage>
        <taxon>Eukaryota</taxon>
        <taxon>Sar</taxon>
        <taxon>Stramenopiles</taxon>
        <taxon>Ochrophyta</taxon>
        <taxon>Bolidophyceae</taxon>
        <taxon>Parmales</taxon>
        <taxon>Triparmaceae</taxon>
        <taxon>Tetraparma</taxon>
    </lineage>
</organism>
<dbReference type="InterPro" id="IPR052904">
    <property type="entry name" value="Acyl-CoA_dehydrogenase-like"/>
</dbReference>
<keyword evidence="2 4" id="KW-0285">Flavoprotein</keyword>
<keyword evidence="4" id="KW-0560">Oxidoreductase</keyword>
<dbReference type="SUPFAM" id="SSF47203">
    <property type="entry name" value="Acyl-CoA dehydrogenase C-terminal domain-like"/>
    <property type="match status" value="1"/>
</dbReference>
<dbReference type="InterPro" id="IPR009075">
    <property type="entry name" value="AcylCo_DH/oxidase_C"/>
</dbReference>
<evidence type="ECO:0000259" key="5">
    <source>
        <dbReference type="Pfam" id="PF00441"/>
    </source>
</evidence>
<evidence type="ECO:0008006" key="10">
    <source>
        <dbReference type="Google" id="ProtNLM"/>
    </source>
</evidence>
<evidence type="ECO:0000256" key="2">
    <source>
        <dbReference type="ARBA" id="ARBA00022630"/>
    </source>
</evidence>
<dbReference type="InterPro" id="IPR036250">
    <property type="entry name" value="AcylCo_DH-like_C"/>
</dbReference>
<keyword evidence="9" id="KW-1185">Reference proteome</keyword>
<reference evidence="8 9" key="1">
    <citation type="journal article" date="2023" name="Commun. Biol.">
        <title>Genome analysis of Parmales, the sister group of diatoms, reveals the evolutionary specialization of diatoms from phago-mixotrophs to photoautotrophs.</title>
        <authorList>
            <person name="Ban H."/>
            <person name="Sato S."/>
            <person name="Yoshikawa S."/>
            <person name="Yamada K."/>
            <person name="Nakamura Y."/>
            <person name="Ichinomiya M."/>
            <person name="Sato N."/>
            <person name="Blanc-Mathieu R."/>
            <person name="Endo H."/>
            <person name="Kuwata A."/>
            <person name="Ogata H."/>
        </authorList>
    </citation>
    <scope>NUCLEOTIDE SEQUENCE [LARGE SCALE GENOMIC DNA]</scope>
</reference>
<dbReference type="PANTHER" id="PTHR42707">
    <property type="entry name" value="ACYL-COA DEHYDROGENASE"/>
    <property type="match status" value="1"/>
</dbReference>
<keyword evidence="3 4" id="KW-0274">FAD</keyword>
<feature type="domain" description="Acyl-CoA oxidase/dehydrogenase middle" evidence="6">
    <location>
        <begin position="204"/>
        <end position="306"/>
    </location>
</feature>
<dbReference type="Pfam" id="PF02770">
    <property type="entry name" value="Acyl-CoA_dh_M"/>
    <property type="match status" value="1"/>
</dbReference>
<dbReference type="InterPro" id="IPR006091">
    <property type="entry name" value="Acyl-CoA_Oxase/DH_mid-dom"/>
</dbReference>
<comment type="cofactor">
    <cofactor evidence="4">
        <name>FAD</name>
        <dbReference type="ChEBI" id="CHEBI:57692"/>
    </cofactor>
</comment>
<dbReference type="EMBL" id="BRYB01001463">
    <property type="protein sequence ID" value="GMI26273.1"/>
    <property type="molecule type" value="Genomic_DNA"/>
</dbReference>
<dbReference type="SUPFAM" id="SSF56645">
    <property type="entry name" value="Acyl-CoA dehydrogenase NM domain-like"/>
    <property type="match status" value="1"/>
</dbReference>
<dbReference type="InterPro" id="IPR009100">
    <property type="entry name" value="AcylCoA_DH/oxidase_NM_dom_sf"/>
</dbReference>
<evidence type="ECO:0000256" key="4">
    <source>
        <dbReference type="RuleBase" id="RU362125"/>
    </source>
</evidence>
<evidence type="ECO:0000256" key="3">
    <source>
        <dbReference type="ARBA" id="ARBA00022827"/>
    </source>
</evidence>
<evidence type="ECO:0000313" key="9">
    <source>
        <dbReference type="Proteomes" id="UP001165060"/>
    </source>
</evidence>
<sequence>MLWSAARLGLPRRCLSYTATHEVLNQVPPLVSTNLFTSNKTLSSLVKSLVPPPLFQHLTEAGSAFGSPASYSHADAANAQPPVLQTHDLQGRRIDLVDYHPSYHALMQQGVESGATSLPFDNLGPSSERDGRHVARAALMYMLAQVDPGPVCPLVMTFAAFPAIESATSLPPDLKALLLEKLSQRYYDGRNLPMSEKTGITVGMSMTEKQGGSDVRANTTTATPTGRLGEHSLVGHKWFTSAPNSDCFLTLAKVDGKVSCFVVPRWLEDGWVGGEGGKSRFNEGLQFQRLKDKLGDKSNASSEVEYRGAIGYLLGEIGRGVPDIIEMVHHTRLECALGSAGAMQRALSLAVHHAKHRDAFGSALVDQPLMQLLLADLAVESKAATLMAIRLARGFEEEDDVFARVAVAASKYHVCKRQPAFAYECLEILGGNGYCETFPLARMFRASPLNSVWEGSGNVMALDVLRALGKGGGEVEARLAEEWGQGVEMVKAADAGVVRPAEAGMYLDRLGGRSGGGNYGGGGEAAARLPEGELRAIIDGL</sequence>
<dbReference type="PANTHER" id="PTHR42707:SF3">
    <property type="entry name" value="ACYL-COA DEHYDROGENASE AIDB-RELATED"/>
    <property type="match status" value="1"/>
</dbReference>
<dbReference type="Pfam" id="PF18158">
    <property type="entry name" value="AidB_N"/>
    <property type="match status" value="1"/>
</dbReference>
<comment type="caution">
    <text evidence="8">The sequence shown here is derived from an EMBL/GenBank/DDBJ whole genome shotgun (WGS) entry which is preliminary data.</text>
</comment>